<dbReference type="InterPro" id="IPR045540">
    <property type="entry name" value="YegS/DAGK_C"/>
</dbReference>
<keyword evidence="4" id="KW-0067">ATP-binding</keyword>
<dbReference type="EMBL" id="JAHQXE010000001">
    <property type="protein sequence ID" value="MBV0900524.1"/>
    <property type="molecule type" value="Genomic_DNA"/>
</dbReference>
<dbReference type="SMART" id="SM00046">
    <property type="entry name" value="DAGKc"/>
    <property type="match status" value="1"/>
</dbReference>
<protein>
    <submittedName>
        <fullName evidence="6">Diacylglycerol kinase family lipid kinase</fullName>
    </submittedName>
</protein>
<reference evidence="6" key="1">
    <citation type="submission" date="2021-06" db="EMBL/GenBank/DDBJ databases">
        <title>New haloarchaea isolates fom saline soil.</title>
        <authorList>
            <person name="Duran-Viseras A."/>
            <person name="Sanchez-Porro C.S."/>
            <person name="Ventosa A."/>
        </authorList>
    </citation>
    <scope>NUCLEOTIDE SEQUENCE</scope>
    <source>
        <strain evidence="6">JCM 18369</strain>
    </source>
</reference>
<name>A0AA41FZ12_9EURY</name>
<keyword evidence="7" id="KW-1185">Reference proteome</keyword>
<dbReference type="Pfam" id="PF00781">
    <property type="entry name" value="DAGK_cat"/>
    <property type="match status" value="1"/>
</dbReference>
<comment type="caution">
    <text evidence="6">The sequence shown here is derived from an EMBL/GenBank/DDBJ whole genome shotgun (WGS) entry which is preliminary data.</text>
</comment>
<evidence type="ECO:0000313" key="6">
    <source>
        <dbReference type="EMBL" id="MBV0900524.1"/>
    </source>
</evidence>
<dbReference type="SUPFAM" id="SSF111331">
    <property type="entry name" value="NAD kinase/diacylglycerol kinase-like"/>
    <property type="match status" value="1"/>
</dbReference>
<evidence type="ECO:0000256" key="3">
    <source>
        <dbReference type="ARBA" id="ARBA00022777"/>
    </source>
</evidence>
<feature type="domain" description="DAGKc" evidence="5">
    <location>
        <begin position="1"/>
        <end position="129"/>
    </location>
</feature>
<keyword evidence="3 6" id="KW-0418">Kinase</keyword>
<dbReference type="InterPro" id="IPR017438">
    <property type="entry name" value="ATP-NAD_kinase_N"/>
</dbReference>
<evidence type="ECO:0000259" key="5">
    <source>
        <dbReference type="PROSITE" id="PS50146"/>
    </source>
</evidence>
<evidence type="ECO:0000256" key="1">
    <source>
        <dbReference type="ARBA" id="ARBA00022679"/>
    </source>
</evidence>
<dbReference type="PANTHER" id="PTHR12358:SF54">
    <property type="entry name" value="SPHINGOSINE KINASE RELATED PROTEIN"/>
    <property type="match status" value="1"/>
</dbReference>
<evidence type="ECO:0000256" key="2">
    <source>
        <dbReference type="ARBA" id="ARBA00022741"/>
    </source>
</evidence>
<dbReference type="InterPro" id="IPR050187">
    <property type="entry name" value="Lipid_Phosphate_FormReg"/>
</dbReference>
<evidence type="ECO:0000256" key="4">
    <source>
        <dbReference type="ARBA" id="ARBA00022840"/>
    </source>
</evidence>
<dbReference type="PANTHER" id="PTHR12358">
    <property type="entry name" value="SPHINGOSINE KINASE"/>
    <property type="match status" value="1"/>
</dbReference>
<dbReference type="Pfam" id="PF19279">
    <property type="entry name" value="YegS_C"/>
    <property type="match status" value="1"/>
</dbReference>
<accession>A0AA41FZ12</accession>
<dbReference type="PROSITE" id="PS50146">
    <property type="entry name" value="DAGK"/>
    <property type="match status" value="1"/>
</dbReference>
<dbReference type="Gene3D" id="2.60.200.40">
    <property type="match status" value="1"/>
</dbReference>
<dbReference type="GO" id="GO:0005524">
    <property type="term" value="F:ATP binding"/>
    <property type="evidence" value="ECO:0007669"/>
    <property type="project" value="UniProtKB-KW"/>
</dbReference>
<keyword evidence="1" id="KW-0808">Transferase</keyword>
<keyword evidence="2" id="KW-0547">Nucleotide-binding</keyword>
<dbReference type="GO" id="GO:0016301">
    <property type="term" value="F:kinase activity"/>
    <property type="evidence" value="ECO:0007669"/>
    <property type="project" value="UniProtKB-KW"/>
</dbReference>
<dbReference type="RefSeq" id="WP_162412184.1">
    <property type="nucleotide sequence ID" value="NZ_JAHQXE010000001.1"/>
</dbReference>
<dbReference type="AlphaFoldDB" id="A0AA41FZ12"/>
<dbReference type="InterPro" id="IPR001206">
    <property type="entry name" value="Diacylglycerol_kinase_cat_dom"/>
</dbReference>
<dbReference type="InterPro" id="IPR016064">
    <property type="entry name" value="NAD/diacylglycerol_kinase_sf"/>
</dbReference>
<organism evidence="6 7">
    <name type="scientific">Haloarcula salina</name>
    <dbReference type="NCBI Taxonomy" id="1429914"/>
    <lineage>
        <taxon>Archaea</taxon>
        <taxon>Methanobacteriati</taxon>
        <taxon>Methanobacteriota</taxon>
        <taxon>Stenosarchaea group</taxon>
        <taxon>Halobacteria</taxon>
        <taxon>Halobacteriales</taxon>
        <taxon>Haloarculaceae</taxon>
        <taxon>Haloarcula</taxon>
    </lineage>
</organism>
<proteinExistence type="predicted"/>
<evidence type="ECO:0000313" key="7">
    <source>
        <dbReference type="Proteomes" id="UP001166304"/>
    </source>
</evidence>
<dbReference type="Proteomes" id="UP001166304">
    <property type="component" value="Unassembled WGS sequence"/>
</dbReference>
<dbReference type="Gene3D" id="3.40.50.10330">
    <property type="entry name" value="Probable inorganic polyphosphate/atp-NAD kinase, domain 1"/>
    <property type="match status" value="1"/>
</dbReference>
<gene>
    <name evidence="6" type="ORF">KTS37_01875</name>
</gene>
<sequence length="300" mass="31233">MQIGSRRCVLNPVSGDGEHADYVPRLMRARGFEVRETAGPGDALALGREAGRDGVSELAVCGGDGTINEVVRGLHDTGHLSDVTLSVVPAGTANLLAGNVGITDTEHGVEVADTGEKRSVDVGMAGDEPFLVSCIAGLPADASVSTSGELKERFGTLAFFITGVQETLRFDGLDIDIEAVGEDGPFTWSGTATCLLVGNARKFVGEGGQGDMEDGLLDVAVVEQMPAGNLVAEAIGQRLLALDTEGVTHVRANEISVDGDGDELTFSRDGELSTHESLTLSVRERGLTLRVGAGYEPNPE</sequence>